<protein>
    <submittedName>
        <fullName evidence="2">Uncharacterized protein</fullName>
    </submittedName>
</protein>
<dbReference type="PROSITE" id="PS51257">
    <property type="entry name" value="PROKAR_LIPOPROTEIN"/>
    <property type="match status" value="1"/>
</dbReference>
<evidence type="ECO:0000313" key="2">
    <source>
        <dbReference type="EMBL" id="SDR01229.1"/>
    </source>
</evidence>
<organism evidence="2 3">
    <name type="scientific">Natronobacterium texcoconense</name>
    <dbReference type="NCBI Taxonomy" id="1095778"/>
    <lineage>
        <taxon>Archaea</taxon>
        <taxon>Methanobacteriati</taxon>
        <taxon>Methanobacteriota</taxon>
        <taxon>Stenosarchaea group</taxon>
        <taxon>Halobacteria</taxon>
        <taxon>Halobacteriales</taxon>
        <taxon>Natrialbaceae</taxon>
        <taxon>Natronobacterium</taxon>
    </lineage>
</organism>
<dbReference type="OrthoDB" id="206507at2157"/>
<evidence type="ECO:0000256" key="1">
    <source>
        <dbReference type="SAM" id="MobiDB-lite"/>
    </source>
</evidence>
<proteinExistence type="predicted"/>
<gene>
    <name evidence="2" type="ORF">SAMN04489842_1998</name>
</gene>
<dbReference type="Proteomes" id="UP000198848">
    <property type="component" value="Unassembled WGS sequence"/>
</dbReference>
<name>A0A1H1FKH0_NATTX</name>
<accession>A0A1H1FKH0</accession>
<dbReference type="STRING" id="1095778.SAMN04489842_1998"/>
<keyword evidence="3" id="KW-1185">Reference proteome</keyword>
<sequence>MDRRTWLTTSAVGTVSVLGGCVGGRTWSDTPPESGSEAAEWPEVAVHTTISGDEFDDVFSFEGAVDQPPTDDTPPQIELGVRNDGDDTYEVQLPYPYPWRSYGGEHTDEDAEIHLVPADTEKLYADPDEDQPDEWVPELPADGCWTAQTESRPVWPDVGYPTVELDPGEQKGGTVTVLSSPINDECFPRGTYTFPDDWLRIVRPEEAELDLGLDIDVIDPE</sequence>
<dbReference type="AlphaFoldDB" id="A0A1H1FKH0"/>
<feature type="region of interest" description="Disordered" evidence="1">
    <location>
        <begin position="150"/>
        <end position="172"/>
    </location>
</feature>
<reference evidence="3" key="1">
    <citation type="submission" date="2016-10" db="EMBL/GenBank/DDBJ databases">
        <authorList>
            <person name="Varghese N."/>
            <person name="Submissions S."/>
        </authorList>
    </citation>
    <scope>NUCLEOTIDE SEQUENCE [LARGE SCALE GENOMIC DNA]</scope>
    <source>
        <strain evidence="3">DSM 24767</strain>
    </source>
</reference>
<dbReference type="EMBL" id="FNLC01000002">
    <property type="protein sequence ID" value="SDR01229.1"/>
    <property type="molecule type" value="Genomic_DNA"/>
</dbReference>
<evidence type="ECO:0000313" key="3">
    <source>
        <dbReference type="Proteomes" id="UP000198848"/>
    </source>
</evidence>